<feature type="region of interest" description="Disordered" evidence="1">
    <location>
        <begin position="328"/>
        <end position="349"/>
    </location>
</feature>
<dbReference type="EMBL" id="JBBLYY010000077">
    <property type="protein sequence ID" value="MEK0173016.1"/>
    <property type="molecule type" value="Genomic_DNA"/>
</dbReference>
<dbReference type="Proteomes" id="UP001370299">
    <property type="component" value="Unassembled WGS sequence"/>
</dbReference>
<organism evidence="2 3">
    <name type="scientific">Curtobacterium citreum</name>
    <dbReference type="NCBI Taxonomy" id="2036"/>
    <lineage>
        <taxon>Bacteria</taxon>
        <taxon>Bacillati</taxon>
        <taxon>Actinomycetota</taxon>
        <taxon>Actinomycetes</taxon>
        <taxon>Micrococcales</taxon>
        <taxon>Microbacteriaceae</taxon>
        <taxon>Curtobacterium</taxon>
    </lineage>
</organism>
<evidence type="ECO:0000256" key="1">
    <source>
        <dbReference type="SAM" id="MobiDB-lite"/>
    </source>
</evidence>
<evidence type="ECO:0000313" key="2">
    <source>
        <dbReference type="EMBL" id="MEK0173016.1"/>
    </source>
</evidence>
<evidence type="ECO:0000313" key="3">
    <source>
        <dbReference type="Proteomes" id="UP001370299"/>
    </source>
</evidence>
<dbReference type="InterPro" id="IPR013783">
    <property type="entry name" value="Ig-like_fold"/>
</dbReference>
<dbReference type="Gene3D" id="2.60.40.10">
    <property type="entry name" value="Immunoglobulins"/>
    <property type="match status" value="2"/>
</dbReference>
<protein>
    <submittedName>
        <fullName evidence="2">Ig-like domain-containing protein</fullName>
    </submittedName>
</protein>
<proteinExistence type="predicted"/>
<sequence>MQLFYISDTPRARWLALSGALVVMLAVVGAATPARAAVAFTARVASIAHNAGTVTVTGTGDPGDLVTVRPSDGAPVDARVRTDGSWRAATHVEDFGDHTFTVSDSLGSPARTLHATTKPVTWAGMVIVREGWNRSLKVIAASGFEPGARLEFSVDGVPSGSTKVDRDGAVAHRITGIGFGRHTLTTVERFDGAEQLRMNNTADQAGDPIVDDVRVDPVARTVHVEGRGPSATDMRFVDESGAPWSLVDGTDWIVNSDGTWSADLAYPAPGTRFMGITAEVHEGGVLVGSATTGAMIPFPVTASVQRFTPGKLVLSGTAEPNARLSFTDADGAPARDADGNEVEPRVPGSGAWTVTLDPRTLAGGTVTVHATGDDGPLGSATVTYR</sequence>
<name>A0ABU8YEM4_9MICO</name>
<accession>A0ABU8YEM4</accession>
<gene>
    <name evidence="2" type="ORF">WMN62_16200</name>
</gene>
<reference evidence="2 3" key="1">
    <citation type="submission" date="2024-03" db="EMBL/GenBank/DDBJ databases">
        <title>Whole genomes of four grape xylem sap localized bacterial endophytes.</title>
        <authorList>
            <person name="Kumar G."/>
            <person name="Savka M.A."/>
        </authorList>
    </citation>
    <scope>NUCLEOTIDE SEQUENCE [LARGE SCALE GENOMIC DNA]</scope>
    <source>
        <strain evidence="2 3">RIT_GXS8</strain>
    </source>
</reference>
<keyword evidence="3" id="KW-1185">Reference proteome</keyword>
<comment type="caution">
    <text evidence="2">The sequence shown here is derived from an EMBL/GenBank/DDBJ whole genome shotgun (WGS) entry which is preliminary data.</text>
</comment>
<feature type="compositionally biased region" description="Basic and acidic residues" evidence="1">
    <location>
        <begin position="333"/>
        <end position="344"/>
    </location>
</feature>
<dbReference type="RefSeq" id="WP_340197798.1">
    <property type="nucleotide sequence ID" value="NZ_JBBKAP010000076.1"/>
</dbReference>